<evidence type="ECO:0000256" key="3">
    <source>
        <dbReference type="ARBA" id="ARBA00011489"/>
    </source>
</evidence>
<evidence type="ECO:0000256" key="8">
    <source>
        <dbReference type="RuleBase" id="RU361233"/>
    </source>
</evidence>
<comment type="subunit">
    <text evidence="3 8">Homodimer and heterodimers.</text>
</comment>
<dbReference type="EMBL" id="OX465082">
    <property type="protein sequence ID" value="CAI9289217.1"/>
    <property type="molecule type" value="Genomic_DNA"/>
</dbReference>
<keyword evidence="7 8" id="KW-0472">Membrane</keyword>
<feature type="transmembrane region" description="Helical" evidence="8">
    <location>
        <begin position="76"/>
        <end position="100"/>
    </location>
</feature>
<name>A0AA35ZC21_LACSI</name>
<dbReference type="PANTHER" id="PTHR36488:SF8">
    <property type="entry name" value="CASP-LIKE PROTEIN 1U1"/>
    <property type="match status" value="1"/>
</dbReference>
<keyword evidence="6 8" id="KW-1133">Transmembrane helix</keyword>
<feature type="domain" description="Casparian strip membrane protein" evidence="9">
    <location>
        <begin position="24"/>
        <end position="172"/>
    </location>
</feature>
<feature type="transmembrane region" description="Helical" evidence="8">
    <location>
        <begin position="107"/>
        <end position="140"/>
    </location>
</feature>
<evidence type="ECO:0000256" key="1">
    <source>
        <dbReference type="ARBA" id="ARBA00004651"/>
    </source>
</evidence>
<dbReference type="Proteomes" id="UP001177003">
    <property type="component" value="Chromosome 6"/>
</dbReference>
<sequence length="188" mass="20533">METEYKEKEKEVNVSNRNSSFNYKELVFRLLALSLTLVAAVVLGVDKQTTTVSLTLVPSLPPVDLPVTAKWTDLSAFVYLVIVNAIACAYAAISLVILLVTRGRNKLVSLILLMLDLMMVVLLFSAIGATGSVGLIGYQGNSHVQWEKVCNVFDKFCHQVAIAVFLSFAGSITYLLLILLAAVTLHNK</sequence>
<dbReference type="NCBIfam" id="TIGR01569">
    <property type="entry name" value="A_tha_TIGR01569"/>
    <property type="match status" value="1"/>
</dbReference>
<dbReference type="GO" id="GO:0005886">
    <property type="term" value="C:plasma membrane"/>
    <property type="evidence" value="ECO:0007669"/>
    <property type="project" value="UniProtKB-SubCell"/>
</dbReference>
<feature type="transmembrane region" description="Helical" evidence="8">
    <location>
        <begin position="26"/>
        <end position="45"/>
    </location>
</feature>
<evidence type="ECO:0000256" key="2">
    <source>
        <dbReference type="ARBA" id="ARBA00007651"/>
    </source>
</evidence>
<protein>
    <recommendedName>
        <fullName evidence="8">CASP-like protein</fullName>
    </recommendedName>
</protein>
<keyword evidence="4 8" id="KW-1003">Cell membrane</keyword>
<proteinExistence type="inferred from homology"/>
<comment type="subcellular location">
    <subcellularLocation>
        <location evidence="1 8">Cell membrane</location>
        <topology evidence="1 8">Multi-pass membrane protein</topology>
    </subcellularLocation>
</comment>
<evidence type="ECO:0000256" key="5">
    <source>
        <dbReference type="ARBA" id="ARBA00022692"/>
    </source>
</evidence>
<comment type="similarity">
    <text evidence="2 8">Belongs to the Casparian strip membrane proteins (CASP) family.</text>
</comment>
<accession>A0AA35ZC21</accession>
<evidence type="ECO:0000313" key="10">
    <source>
        <dbReference type="EMBL" id="CAI9289217.1"/>
    </source>
</evidence>
<gene>
    <name evidence="10" type="ORF">LSALG_LOCUS28465</name>
</gene>
<evidence type="ECO:0000256" key="7">
    <source>
        <dbReference type="ARBA" id="ARBA00023136"/>
    </source>
</evidence>
<evidence type="ECO:0000313" key="11">
    <source>
        <dbReference type="Proteomes" id="UP001177003"/>
    </source>
</evidence>
<evidence type="ECO:0000256" key="4">
    <source>
        <dbReference type="ARBA" id="ARBA00022475"/>
    </source>
</evidence>
<dbReference type="InterPro" id="IPR006459">
    <property type="entry name" value="CASP/CASPL"/>
</dbReference>
<dbReference type="InterPro" id="IPR006702">
    <property type="entry name" value="CASP_dom"/>
</dbReference>
<dbReference type="Pfam" id="PF04535">
    <property type="entry name" value="CASP_dom"/>
    <property type="match status" value="1"/>
</dbReference>
<evidence type="ECO:0000259" key="9">
    <source>
        <dbReference type="Pfam" id="PF04535"/>
    </source>
</evidence>
<keyword evidence="5 8" id="KW-0812">Transmembrane</keyword>
<reference evidence="10" key="1">
    <citation type="submission" date="2023-04" db="EMBL/GenBank/DDBJ databases">
        <authorList>
            <person name="Vijverberg K."/>
            <person name="Xiong W."/>
            <person name="Schranz E."/>
        </authorList>
    </citation>
    <scope>NUCLEOTIDE SEQUENCE</scope>
</reference>
<feature type="transmembrane region" description="Helical" evidence="8">
    <location>
        <begin position="160"/>
        <end position="185"/>
    </location>
</feature>
<dbReference type="AlphaFoldDB" id="A0AA35ZC21"/>
<evidence type="ECO:0000256" key="6">
    <source>
        <dbReference type="ARBA" id="ARBA00022989"/>
    </source>
</evidence>
<dbReference type="InterPro" id="IPR044173">
    <property type="entry name" value="CASPL"/>
</dbReference>
<keyword evidence="11" id="KW-1185">Reference proteome</keyword>
<organism evidence="10 11">
    <name type="scientific">Lactuca saligna</name>
    <name type="common">Willowleaf lettuce</name>
    <dbReference type="NCBI Taxonomy" id="75948"/>
    <lineage>
        <taxon>Eukaryota</taxon>
        <taxon>Viridiplantae</taxon>
        <taxon>Streptophyta</taxon>
        <taxon>Embryophyta</taxon>
        <taxon>Tracheophyta</taxon>
        <taxon>Spermatophyta</taxon>
        <taxon>Magnoliopsida</taxon>
        <taxon>eudicotyledons</taxon>
        <taxon>Gunneridae</taxon>
        <taxon>Pentapetalae</taxon>
        <taxon>asterids</taxon>
        <taxon>campanulids</taxon>
        <taxon>Asterales</taxon>
        <taxon>Asteraceae</taxon>
        <taxon>Cichorioideae</taxon>
        <taxon>Cichorieae</taxon>
        <taxon>Lactucinae</taxon>
        <taxon>Lactuca</taxon>
    </lineage>
</organism>
<dbReference type="PANTHER" id="PTHR36488">
    <property type="entry name" value="CASP-LIKE PROTEIN 1U1"/>
    <property type="match status" value="1"/>
</dbReference>